<organism evidence="2 3">
    <name type="scientific">Sessilibacter corallicola</name>
    <dbReference type="NCBI Taxonomy" id="2904075"/>
    <lineage>
        <taxon>Bacteria</taxon>
        <taxon>Pseudomonadati</taxon>
        <taxon>Pseudomonadota</taxon>
        <taxon>Gammaproteobacteria</taxon>
        <taxon>Cellvibrionales</taxon>
        <taxon>Cellvibrionaceae</taxon>
        <taxon>Sessilibacter</taxon>
    </lineage>
</organism>
<dbReference type="RefSeq" id="WP_353304150.1">
    <property type="nucleotide sequence ID" value="NZ_BAABWN010000014.1"/>
</dbReference>
<evidence type="ECO:0000313" key="2">
    <source>
        <dbReference type="EMBL" id="GAA6169673.1"/>
    </source>
</evidence>
<dbReference type="InterPro" id="IPR010131">
    <property type="entry name" value="MdtP/NodT-like"/>
</dbReference>
<evidence type="ECO:0000313" key="3">
    <source>
        <dbReference type="Proteomes" id="UP001465153"/>
    </source>
</evidence>
<sequence length="423" mass="47327">MGLITSYGRGVPCWLLFVVLMSVFSSISNANTPKPLTLNQAIALTLDRNPQLYRYQFIDESLQAHRQTSQLRPAIELGVEIENFAGSGDSSEFSGVETTVSLSSVIELGNKSAFRSSVIDAKIARNQLQQQVITLDVLGELTKLYIEGLATQEYQSLAKETLTLSQQLLTTVNTRSEQGATSQAEVLRAQALATQNQLKLSALNRRLERINHRLAGFWGDSNPAFSRLDGSLFAFSDTVNFENLYDRVQQSPTIQRFASDARIKEAEISLARANNKTDLSWRAGIRHFAENDDAAFVAEFSVPLFTRRRNQGDLNSAISQRNAVEYAQRDALLNLRSQLYDAWSLRKQNIEAVHKTQTEIIPALEKALRLTRNAYENGRFRYLDLVSQQEELLAVKQLLIDSASSALTHQAIIEQLTNEAVID</sequence>
<dbReference type="Pfam" id="PF02321">
    <property type="entry name" value="OEP"/>
    <property type="match status" value="2"/>
</dbReference>
<proteinExistence type="inferred from homology"/>
<dbReference type="InterPro" id="IPR003423">
    <property type="entry name" value="OMP_efflux"/>
</dbReference>
<protein>
    <submittedName>
        <fullName evidence="2">TolC family protein</fullName>
    </submittedName>
</protein>
<reference evidence="2 3" key="1">
    <citation type="submission" date="2024-04" db="EMBL/GenBank/DDBJ databases">
        <title>Draft genome sequence of Sessilibacter corallicola NBRC 116591.</title>
        <authorList>
            <person name="Miyakawa T."/>
            <person name="Kusuya Y."/>
            <person name="Miura T."/>
        </authorList>
    </citation>
    <scope>NUCLEOTIDE SEQUENCE [LARGE SCALE GENOMIC DNA]</scope>
    <source>
        <strain evidence="2 3">KU-00831-HH</strain>
    </source>
</reference>
<gene>
    <name evidence="2" type="ORF">NBRC116591_34840</name>
</gene>
<comment type="caution">
    <text evidence="2">The sequence shown here is derived from an EMBL/GenBank/DDBJ whole genome shotgun (WGS) entry which is preliminary data.</text>
</comment>
<dbReference type="EMBL" id="BAABWN010000014">
    <property type="protein sequence ID" value="GAA6169673.1"/>
    <property type="molecule type" value="Genomic_DNA"/>
</dbReference>
<name>A0ABQ0ADQ2_9GAMM</name>
<evidence type="ECO:0000256" key="1">
    <source>
        <dbReference type="ARBA" id="ARBA00007613"/>
    </source>
</evidence>
<dbReference type="Gene3D" id="1.20.1600.10">
    <property type="entry name" value="Outer membrane efflux proteins (OEP)"/>
    <property type="match status" value="1"/>
</dbReference>
<dbReference type="PANTHER" id="PTHR30203">
    <property type="entry name" value="OUTER MEMBRANE CATION EFFLUX PROTEIN"/>
    <property type="match status" value="1"/>
</dbReference>
<comment type="similarity">
    <text evidence="1">Belongs to the outer membrane factor (OMF) (TC 1.B.17) family.</text>
</comment>
<keyword evidence="3" id="KW-1185">Reference proteome</keyword>
<dbReference type="PANTHER" id="PTHR30203:SF24">
    <property type="entry name" value="BLR4935 PROTEIN"/>
    <property type="match status" value="1"/>
</dbReference>
<dbReference type="Proteomes" id="UP001465153">
    <property type="component" value="Unassembled WGS sequence"/>
</dbReference>
<accession>A0ABQ0ADQ2</accession>
<dbReference type="SUPFAM" id="SSF56954">
    <property type="entry name" value="Outer membrane efflux proteins (OEP)"/>
    <property type="match status" value="1"/>
</dbReference>